<feature type="region of interest" description="Disordered" evidence="8">
    <location>
        <begin position="695"/>
        <end position="716"/>
    </location>
</feature>
<feature type="region of interest" description="Disordered" evidence="8">
    <location>
        <begin position="503"/>
        <end position="599"/>
    </location>
</feature>
<feature type="compositionally biased region" description="Low complexity" evidence="8">
    <location>
        <begin position="45"/>
        <end position="56"/>
    </location>
</feature>
<dbReference type="GO" id="GO:0090263">
    <property type="term" value="P:positive regulation of canonical Wnt signaling pathway"/>
    <property type="evidence" value="ECO:0007669"/>
    <property type="project" value="TreeGrafter"/>
</dbReference>
<feature type="compositionally biased region" description="Polar residues" evidence="8">
    <location>
        <begin position="764"/>
        <end position="790"/>
    </location>
</feature>
<dbReference type="OrthoDB" id="10062814at2759"/>
<feature type="region of interest" description="Disordered" evidence="8">
    <location>
        <begin position="383"/>
        <end position="423"/>
    </location>
</feature>
<evidence type="ECO:0000256" key="8">
    <source>
        <dbReference type="SAM" id="MobiDB-lite"/>
    </source>
</evidence>
<dbReference type="SMART" id="SM00110">
    <property type="entry name" value="C1Q"/>
    <property type="match status" value="1"/>
</dbReference>
<dbReference type="PANTHER" id="PTHR22922:SF5">
    <property type="entry name" value="CAPRIN-2"/>
    <property type="match status" value="1"/>
</dbReference>
<feature type="compositionally biased region" description="Polar residues" evidence="8">
    <location>
        <begin position="555"/>
        <end position="564"/>
    </location>
</feature>
<dbReference type="Pfam" id="PF12287">
    <property type="entry name" value="Caprin-1_C"/>
    <property type="match status" value="1"/>
</dbReference>
<feature type="domain" description="C1q" evidence="9">
    <location>
        <begin position="824"/>
        <end position="958"/>
    </location>
</feature>
<dbReference type="PANTHER" id="PTHR22922">
    <property type="entry name" value="GPI-ANCHORED PROTEIN P137"/>
    <property type="match status" value="1"/>
</dbReference>
<dbReference type="AlphaFoldDB" id="A0A9D3PAU5"/>
<dbReference type="PROSITE" id="PS50871">
    <property type="entry name" value="C1Q"/>
    <property type="match status" value="1"/>
</dbReference>
<dbReference type="Pfam" id="PF18293">
    <property type="entry name" value="Caprin-1_dimer"/>
    <property type="match status" value="1"/>
</dbReference>
<comment type="caution">
    <text evidence="10">The sequence shown here is derived from an EMBL/GenBank/DDBJ whole genome shotgun (WGS) entry which is preliminary data.</text>
</comment>
<dbReference type="GO" id="GO:0030154">
    <property type="term" value="P:cell differentiation"/>
    <property type="evidence" value="ECO:0007669"/>
    <property type="project" value="UniProtKB-KW"/>
</dbReference>
<keyword evidence="5" id="KW-0694">RNA-binding</keyword>
<dbReference type="EMBL" id="JAFDVH010000023">
    <property type="protein sequence ID" value="KAG7455917.1"/>
    <property type="molecule type" value="Genomic_DNA"/>
</dbReference>
<comment type="subcellular location">
    <subcellularLocation>
        <location evidence="1">Cytoplasm</location>
    </subcellularLocation>
</comment>
<organism evidence="10 11">
    <name type="scientific">Megalops atlanticus</name>
    <name type="common">Tarpon</name>
    <name type="synonym">Clupea gigantea</name>
    <dbReference type="NCBI Taxonomy" id="7932"/>
    <lineage>
        <taxon>Eukaryota</taxon>
        <taxon>Metazoa</taxon>
        <taxon>Chordata</taxon>
        <taxon>Craniata</taxon>
        <taxon>Vertebrata</taxon>
        <taxon>Euteleostomi</taxon>
        <taxon>Actinopterygii</taxon>
        <taxon>Neopterygii</taxon>
        <taxon>Teleostei</taxon>
        <taxon>Elopiformes</taxon>
        <taxon>Megalopidae</taxon>
        <taxon>Megalops</taxon>
    </lineage>
</organism>
<dbReference type="GO" id="GO:0005737">
    <property type="term" value="C:cytoplasm"/>
    <property type="evidence" value="ECO:0007669"/>
    <property type="project" value="UniProtKB-SubCell"/>
</dbReference>
<feature type="compositionally biased region" description="Low complexity" evidence="8">
    <location>
        <begin position="623"/>
        <end position="640"/>
    </location>
</feature>
<evidence type="ECO:0000256" key="2">
    <source>
        <dbReference type="ARBA" id="ARBA00007950"/>
    </source>
</evidence>
<keyword evidence="3" id="KW-0963">Cytoplasm</keyword>
<gene>
    <name evidence="10" type="ORF">MATL_G00246200</name>
</gene>
<proteinExistence type="inferred from homology"/>
<dbReference type="InterPro" id="IPR001073">
    <property type="entry name" value="C1q_dom"/>
</dbReference>
<comment type="similarity">
    <text evidence="2">Belongs to the caprin family.</text>
</comment>
<evidence type="ECO:0000256" key="6">
    <source>
        <dbReference type="ARBA" id="ARBA00023193"/>
    </source>
</evidence>
<keyword evidence="7" id="KW-0175">Coiled coil</keyword>
<evidence type="ECO:0000256" key="5">
    <source>
        <dbReference type="ARBA" id="ARBA00022884"/>
    </source>
</evidence>
<feature type="compositionally biased region" description="Polar residues" evidence="8">
    <location>
        <begin position="518"/>
        <end position="532"/>
    </location>
</feature>
<dbReference type="InterPro" id="IPR008983">
    <property type="entry name" value="Tumour_necrosis_fac-like_dom"/>
</dbReference>
<dbReference type="Proteomes" id="UP001046870">
    <property type="component" value="Chromosome 23"/>
</dbReference>
<keyword evidence="6" id="KW-0652">Protein synthesis inhibitor</keyword>
<evidence type="ECO:0000313" key="10">
    <source>
        <dbReference type="EMBL" id="KAG7455917.1"/>
    </source>
</evidence>
<protein>
    <recommendedName>
        <fullName evidence="9">C1q domain-containing protein</fullName>
    </recommendedName>
</protein>
<evidence type="ECO:0000256" key="7">
    <source>
        <dbReference type="SAM" id="Coils"/>
    </source>
</evidence>
<reference evidence="10" key="1">
    <citation type="submission" date="2021-01" db="EMBL/GenBank/DDBJ databases">
        <authorList>
            <person name="Zahm M."/>
            <person name="Roques C."/>
            <person name="Cabau C."/>
            <person name="Klopp C."/>
            <person name="Donnadieu C."/>
            <person name="Jouanno E."/>
            <person name="Lampietro C."/>
            <person name="Louis A."/>
            <person name="Herpin A."/>
            <person name="Echchiki A."/>
            <person name="Berthelot C."/>
            <person name="Parey E."/>
            <person name="Roest-Crollius H."/>
            <person name="Braasch I."/>
            <person name="Postlethwait J."/>
            <person name="Bobe J."/>
            <person name="Montfort J."/>
            <person name="Bouchez O."/>
            <person name="Begum T."/>
            <person name="Mejri S."/>
            <person name="Adams A."/>
            <person name="Chen W.-J."/>
            <person name="Guiguen Y."/>
        </authorList>
    </citation>
    <scope>NUCLEOTIDE SEQUENCE</scope>
    <source>
        <strain evidence="10">YG-15Mar2019-1</strain>
        <tissue evidence="10">Brain</tissue>
    </source>
</reference>
<evidence type="ECO:0000259" key="9">
    <source>
        <dbReference type="PROSITE" id="PS50871"/>
    </source>
</evidence>
<dbReference type="PRINTS" id="PR00007">
    <property type="entry name" value="COMPLEMNTC1Q"/>
</dbReference>
<feature type="coiled-coil region" evidence="7">
    <location>
        <begin position="74"/>
        <end position="101"/>
    </location>
</feature>
<keyword evidence="4" id="KW-0221">Differentiation</keyword>
<feature type="region of interest" description="Disordered" evidence="8">
    <location>
        <begin position="1"/>
        <end position="63"/>
    </location>
</feature>
<feature type="region of interest" description="Disordered" evidence="8">
    <location>
        <begin position="445"/>
        <end position="481"/>
    </location>
</feature>
<dbReference type="InterPro" id="IPR022070">
    <property type="entry name" value="Caprin-1_C"/>
</dbReference>
<sequence>MVRLSPSPVLDMSPLPERSEGVKGKRQRPQADSPRTDSTLQQGLAAASSSSSSSSSPTPSQPCEGYLEEGLLLLKHKIRNIEKKRLKLDDYRKRLKDGEKLNRDQMDAVDKYEEVVQNLMFAKDLQKTLSALSQECCRAALQLVKTQRKAVRREQVVRAEGERKRLGSVLHVRHVLLGLQQEHTRRDLRSGQNHAPFLGAGEIQHLLDLAALVGCKRDESMSLGDQMEKASFIYRDLLDGRDKPIAGSTYKHMKEQLVRLMDCGYFDQAPAPHSESLGEAEVLETRKGERSGNPPVGISDPSKITTTNEVPTIEFLNRCYMPKMDICGRGQPQNIQALNQNWKAELMELKQQEPCESWDMKFTEKLACPEPNPQNWREATFLPKGQRQEKMSGVLQDPKSTLKGEAPVEVSQSPSSLPEDPTLRKQQLQDLMEEIQGSFSFMQDSVLDRDGTPTNECCELSQPTPGSSNPAEQREPKTSQANCLPKVLHSTPLPVRLLSIDSTTNRTNEGQPPDNPDPSVTVNQVSDGNIQLSGDEGFGSPPLNHEESILLMSPADQTPEQGPVSQPPPDDAGPTPPHPAQPASSAPISPTPSTAAATPFQDTHVVLVNTPLPPRSELDQKPDTSTLSDSYSLSVSTASTQTPPDASLLDQADLQPVTSYQSECPVGNGYQVYLAPCQPAGVHLRSSQPYYGRGAVRGTARGSRGLSRPPGGYKGGLEGYRTGLRSLGGSSIPHSSREITPVLYGFRETGYQHSYKRGSGTGGQRNSSRVAWNDVSQVSSSETDSETFASVDSGHGDSRSITPIDAPATAQGSALTPVHVFQLAQQMRVAFSAARTVNFAPGALDQTITFDLLHSNLGDTFDANLGRFTCPADGTYVFIFHILKLAVNVPLYVNLMRNEEVMVSAYANDGAPDHETASNHAVLQLRQGDRVWLRLHRGAIYGSSWKYSTFSGYLLYQD</sequence>
<keyword evidence="11" id="KW-1185">Reference proteome</keyword>
<feature type="region of interest" description="Disordered" evidence="8">
    <location>
        <begin position="611"/>
        <end position="647"/>
    </location>
</feature>
<evidence type="ECO:0000256" key="1">
    <source>
        <dbReference type="ARBA" id="ARBA00004496"/>
    </source>
</evidence>
<dbReference type="InterPro" id="IPR041637">
    <property type="entry name" value="Caprin-1_dimer"/>
</dbReference>
<evidence type="ECO:0000313" key="11">
    <source>
        <dbReference type="Proteomes" id="UP001046870"/>
    </source>
</evidence>
<feature type="region of interest" description="Disordered" evidence="8">
    <location>
        <begin position="274"/>
        <end position="305"/>
    </location>
</feature>
<dbReference type="SUPFAM" id="SSF49842">
    <property type="entry name" value="TNF-like"/>
    <property type="match status" value="1"/>
</dbReference>
<feature type="compositionally biased region" description="Low complexity" evidence="8">
    <location>
        <begin position="581"/>
        <end position="599"/>
    </location>
</feature>
<feature type="compositionally biased region" description="Low complexity" evidence="8">
    <location>
        <begin position="701"/>
        <end position="711"/>
    </location>
</feature>
<evidence type="ECO:0000256" key="4">
    <source>
        <dbReference type="ARBA" id="ARBA00022782"/>
    </source>
</evidence>
<feature type="compositionally biased region" description="Pro residues" evidence="8">
    <location>
        <begin position="565"/>
        <end position="580"/>
    </location>
</feature>
<dbReference type="Pfam" id="PF00386">
    <property type="entry name" value="C1q"/>
    <property type="match status" value="1"/>
</dbReference>
<evidence type="ECO:0000256" key="3">
    <source>
        <dbReference type="ARBA" id="ARBA00022490"/>
    </source>
</evidence>
<dbReference type="InterPro" id="IPR028816">
    <property type="entry name" value="Caprin"/>
</dbReference>
<name>A0A9D3PAU5_MEGAT</name>
<feature type="region of interest" description="Disordered" evidence="8">
    <location>
        <begin position="754"/>
        <end position="805"/>
    </location>
</feature>
<accession>A0A9D3PAU5</accession>
<dbReference type="GO" id="GO:0017148">
    <property type="term" value="P:negative regulation of translation"/>
    <property type="evidence" value="ECO:0007669"/>
    <property type="project" value="UniProtKB-KW"/>
</dbReference>
<dbReference type="GO" id="GO:0005102">
    <property type="term" value="F:signaling receptor binding"/>
    <property type="evidence" value="ECO:0007669"/>
    <property type="project" value="TreeGrafter"/>
</dbReference>
<feature type="compositionally biased region" description="Polar residues" evidence="8">
    <location>
        <begin position="461"/>
        <end position="471"/>
    </location>
</feature>
<dbReference type="Gene3D" id="2.60.120.40">
    <property type="match status" value="1"/>
</dbReference>
<dbReference type="GO" id="GO:0003723">
    <property type="term" value="F:RNA binding"/>
    <property type="evidence" value="ECO:0007669"/>
    <property type="project" value="UniProtKB-KW"/>
</dbReference>